<feature type="compositionally biased region" description="Low complexity" evidence="10">
    <location>
        <begin position="922"/>
        <end position="942"/>
    </location>
</feature>
<dbReference type="CDD" id="cd21543">
    <property type="entry name" value="SPOC_SHARP"/>
    <property type="match status" value="1"/>
</dbReference>
<feature type="compositionally biased region" description="Polar residues" evidence="10">
    <location>
        <begin position="1046"/>
        <end position="1115"/>
    </location>
</feature>
<feature type="compositionally biased region" description="Low complexity" evidence="10">
    <location>
        <begin position="306"/>
        <end position="348"/>
    </location>
</feature>
<feature type="region of interest" description="Disordered" evidence="10">
    <location>
        <begin position="101"/>
        <end position="159"/>
    </location>
</feature>
<feature type="compositionally biased region" description="Polar residues" evidence="10">
    <location>
        <begin position="1406"/>
        <end position="1415"/>
    </location>
</feature>
<feature type="domain" description="RRM" evidence="11">
    <location>
        <begin position="193"/>
        <end position="280"/>
    </location>
</feature>
<keyword evidence="13" id="KW-1185">Reference proteome</keyword>
<feature type="compositionally biased region" description="Low complexity" evidence="10">
    <location>
        <begin position="759"/>
        <end position="812"/>
    </location>
</feature>
<feature type="region of interest" description="Disordered" evidence="10">
    <location>
        <begin position="2006"/>
        <end position="2025"/>
    </location>
</feature>
<feature type="compositionally biased region" description="Polar residues" evidence="10">
    <location>
        <begin position="2323"/>
        <end position="2334"/>
    </location>
</feature>
<evidence type="ECO:0000313" key="13">
    <source>
        <dbReference type="Proteomes" id="UP000008854"/>
    </source>
</evidence>
<feature type="domain" description="SPOC" evidence="12">
    <location>
        <begin position="3318"/>
        <end position="3497"/>
    </location>
</feature>
<dbReference type="InParanoid" id="A0A3Q0KR58"/>
<evidence type="ECO:0000256" key="9">
    <source>
        <dbReference type="PROSITE-ProRule" id="PRU00176"/>
    </source>
</evidence>
<dbReference type="InterPro" id="IPR010912">
    <property type="entry name" value="SPOC_met"/>
</dbReference>
<evidence type="ECO:0000313" key="14">
    <source>
        <dbReference type="WBParaSite" id="Smp_159350.1"/>
    </source>
</evidence>
<feature type="compositionally biased region" description="Low complexity" evidence="10">
    <location>
        <begin position="1512"/>
        <end position="1532"/>
    </location>
</feature>
<feature type="region of interest" description="Disordered" evidence="10">
    <location>
        <begin position="1302"/>
        <end position="1336"/>
    </location>
</feature>
<evidence type="ECO:0000313" key="15">
    <source>
        <dbReference type="WBParaSite" id="Smp_159350.2"/>
    </source>
</evidence>
<keyword evidence="7" id="KW-0804">Transcription</keyword>
<reference evidence="14" key="2">
    <citation type="submission" date="2018-12" db="UniProtKB">
        <authorList>
            <consortium name="WormBaseParasite"/>
        </authorList>
    </citation>
    <scope>IDENTIFICATION</scope>
    <source>
        <strain evidence="14 15">Puerto Rican</strain>
    </source>
</reference>
<feature type="compositionally biased region" description="Basic and acidic residues" evidence="10">
    <location>
        <begin position="862"/>
        <end position="874"/>
    </location>
</feature>
<feature type="compositionally biased region" description="Acidic residues" evidence="10">
    <location>
        <begin position="1859"/>
        <end position="1872"/>
    </location>
</feature>
<dbReference type="Gene3D" id="2.40.290.10">
    <property type="match status" value="1"/>
</dbReference>
<feature type="compositionally biased region" description="Low complexity" evidence="10">
    <location>
        <begin position="875"/>
        <end position="891"/>
    </location>
</feature>
<evidence type="ECO:0000256" key="5">
    <source>
        <dbReference type="ARBA" id="ARBA00023015"/>
    </source>
</evidence>
<feature type="compositionally biased region" description="Low complexity" evidence="10">
    <location>
        <begin position="1278"/>
        <end position="1290"/>
    </location>
</feature>
<feature type="compositionally biased region" description="Low complexity" evidence="10">
    <location>
        <begin position="1439"/>
        <end position="1448"/>
    </location>
</feature>
<dbReference type="PROSITE" id="PS50917">
    <property type="entry name" value="SPOC"/>
    <property type="match status" value="1"/>
</dbReference>
<dbReference type="Gene3D" id="3.30.70.330">
    <property type="match status" value="3"/>
</dbReference>
<feature type="region of interest" description="Disordered" evidence="10">
    <location>
        <begin position="1697"/>
        <end position="1756"/>
    </location>
</feature>
<dbReference type="WBParaSite" id="Smp_159350.2">
    <property type="protein sequence ID" value="Smp_159350.2"/>
    <property type="gene ID" value="Smp_159350"/>
</dbReference>
<feature type="compositionally biased region" description="Basic residues" evidence="10">
    <location>
        <begin position="1378"/>
        <end position="1390"/>
    </location>
</feature>
<feature type="compositionally biased region" description="Basic and acidic residues" evidence="10">
    <location>
        <begin position="1240"/>
        <end position="1261"/>
    </location>
</feature>
<dbReference type="GO" id="GO:0003723">
    <property type="term" value="F:RNA binding"/>
    <property type="evidence" value="ECO:0007669"/>
    <property type="project" value="UniProtKB-UniRule"/>
</dbReference>
<accession>A0A5K4ETF3</accession>
<reference evidence="13" key="1">
    <citation type="journal article" date="2012" name="PLoS Negl. Trop. Dis.">
        <title>A systematically improved high quality genome and transcriptome of the human blood fluke Schistosoma mansoni.</title>
        <authorList>
            <person name="Protasio A.V."/>
            <person name="Tsai I.J."/>
            <person name="Babbage A."/>
            <person name="Nichol S."/>
            <person name="Hunt M."/>
            <person name="Aslett M.A."/>
            <person name="De Silva N."/>
            <person name="Velarde G.S."/>
            <person name="Anderson T.J."/>
            <person name="Clark R.C."/>
            <person name="Davidson C."/>
            <person name="Dillon G.P."/>
            <person name="Holroyd N.E."/>
            <person name="LoVerde P.T."/>
            <person name="Lloyd C."/>
            <person name="McQuillan J."/>
            <person name="Oliveira G."/>
            <person name="Otto T.D."/>
            <person name="Parker-Manuel S.J."/>
            <person name="Quail M.A."/>
            <person name="Wilson R.A."/>
            <person name="Zerlotini A."/>
            <person name="Dunne D.W."/>
            <person name="Berriman M."/>
        </authorList>
    </citation>
    <scope>NUCLEOTIDE SEQUENCE [LARGE SCALE GENOMIC DNA]</scope>
    <source>
        <strain evidence="13">Puerto Rican</strain>
    </source>
</reference>
<feature type="compositionally biased region" description="Basic and acidic residues" evidence="10">
    <location>
        <begin position="1706"/>
        <end position="1722"/>
    </location>
</feature>
<feature type="region of interest" description="Disordered" evidence="10">
    <location>
        <begin position="279"/>
        <end position="371"/>
    </location>
</feature>
<dbReference type="SUPFAM" id="SSF100939">
    <property type="entry name" value="SPOC domain-like"/>
    <property type="match status" value="1"/>
</dbReference>
<feature type="compositionally biased region" description="Polar residues" evidence="10">
    <location>
        <begin position="101"/>
        <end position="114"/>
    </location>
</feature>
<feature type="region of interest" description="Disordered" evidence="10">
    <location>
        <begin position="721"/>
        <end position="897"/>
    </location>
</feature>
<dbReference type="SMART" id="SM00360">
    <property type="entry name" value="RRM"/>
    <property type="match status" value="3"/>
</dbReference>
<feature type="compositionally biased region" description="Acidic residues" evidence="10">
    <location>
        <begin position="1814"/>
        <end position="1826"/>
    </location>
</feature>
<dbReference type="STRING" id="6183.A0A3Q0KR58"/>
<dbReference type="InterPro" id="IPR012921">
    <property type="entry name" value="SPOC_C"/>
</dbReference>
<dbReference type="SUPFAM" id="SSF54928">
    <property type="entry name" value="RNA-binding domain, RBD"/>
    <property type="match status" value="2"/>
</dbReference>
<evidence type="ECO:0000256" key="6">
    <source>
        <dbReference type="ARBA" id="ARBA00023054"/>
    </source>
</evidence>
<keyword evidence="4 9" id="KW-0694">RNA-binding</keyword>
<evidence type="ECO:0000256" key="8">
    <source>
        <dbReference type="ARBA" id="ARBA00023242"/>
    </source>
</evidence>
<dbReference type="InterPro" id="IPR035979">
    <property type="entry name" value="RBD_domain_sf"/>
</dbReference>
<feature type="compositionally biased region" description="Polar residues" evidence="10">
    <location>
        <begin position="281"/>
        <end position="305"/>
    </location>
</feature>
<feature type="compositionally biased region" description="Polar residues" evidence="10">
    <location>
        <begin position="2062"/>
        <end position="2076"/>
    </location>
</feature>
<evidence type="ECO:0000259" key="11">
    <source>
        <dbReference type="PROSITE" id="PS50102"/>
    </source>
</evidence>
<dbReference type="ExpressionAtlas" id="A0A3Q0KR58">
    <property type="expression patterns" value="baseline"/>
</dbReference>
<keyword evidence="3" id="KW-0597">Phosphoprotein</keyword>
<evidence type="ECO:0000256" key="2">
    <source>
        <dbReference type="ARBA" id="ARBA00005387"/>
    </source>
</evidence>
<sequence>MKKTRFLWIRDLPAKCKDADLRNVLERHGGGSIQKIRLFKEGHMRHAIVTFVDIKSAAAVINTENKINDSLLKMEYCGSADTTIGIINHKNINSHRNNTEITNQLPTFNNSNHNNSDRKTEKELNTNTLHKGSNDSHHSLPNNDQLGRGPLIFKRTTNNNTSSNLVNNVQMFSQVLRPVQSSTLTTRMSNSYRGLKISDLPPPSKLSDAHLRQSLFTEFRRCGRIQSVVLPPTTNGSTNTTRLAIVTFRRAEEAECAYQAIQGGAKILFSTPVSVELHPGTNVNDELSLKRSSASSTLVGNTTKPNSNSSSGSSNSNTSDTLMNSLSTSTTTTNTTTTTTTQSGLNKTVNSHSTDDDHLSNNNKTITTVNKSPTRTLHVAGLTVGPTGPVTSEQLTTAFRKFGDIINVQLKPSSSSALIQFAEMRGPIRAMNAHAREPLRLGGRPLSLAYTPSTPTTSLWISDLPPSLANLTDEELLHTLSQIAPVQEIALINRTDQSTRNQSTPLISTSPPHCAAYIKLNSTEHAIRLLTELRCSKRYSSPTPPTTTTSTSTTGITITGQNVKTLTRRPIAVDFASPRQSSIVTNLQLNASRSSLNSHRVRIISSSNIVDRWDSSNKTSSFQPPTASTAITTLTSKSIDCNSRNSSPGSVFPLTVHSSLNTNTKTSNRTSTQTLTHLTSGLASNHNHQKTNLLSHPLTDVYKDVNEVKNSSNLFIEKQSETISRECSNRKSSRLKSTNQSNQLSDRTYHHRLKRSHDSSPSSLSTSSSSSSTSVSSDSTSSSSISSTSISSSGSSISASSAASSKCTGSSSRRAKAPSIKSNHKSKSIDPHDNKRSAKLSERSSSSNCCQLKVHKSLSTGKPKENKSCRKTDSSHSSTTQSSKSADSYSSWLTDTPSDSSFVQQPLRVMTVNSSVLSPIRSSAASSGGLSSPGGSSSSIIGNNNIRRTPNNGCETLPNGCQSEFIGPVPNHHSSLRLSTSSQPLTHTPTVLTMGEFRVSPTPTACSVSASSGVSSGGPSFSSTNSSGGGSTGSSPLTSNNSTTNHFQSVVISKSNSNSQIKVTSSSPSLKRNVSHIGQSNGIDNSHCGNTNKSRTFSDSPSSLKLHLSSNTALASSSPGPNSPSCTSSTTPLTVSIKLTGINRSSQPSNLISPCSLSENTELFISNQDKQTNDSLPLTPVSAPPLRCKTSRHTSVDPRRCSIGVEASTVGGATNDITDWWSSGSPVYESMYDKIKRRTNKEAEERRQRQLETFSTREKNSKKQRKKEQSNKSPPPSNINNIPISSPDSFINEQCGKINNTFSLSGKSHHPINSKCKLDATNRSSNKKHINRQKSETVSIHSFLSDSNHLSQWHSTHIHSDKICNDANESHLFSRRMSRNLNSRNKRRRSIVSSLSSSLSSEGECHSNSPPETLTRLSLGMRFPVSATYHECIRPTKPSTAASAAAVSNRKWSNHHLSDNDDDGGEDDDDDDALSQLSSSLSCSTNDSKRDPSNLAKRKLHFSTNKLNQLKNTNFSSFNSSNPFSRNNISNNYDTDHHRSGESNQKFISLSNALEWKDTGKKSKSHNKQNNKCSKQLTSTNDNDRHKSSEKLSFVNSGLLKRQRNEVLSPRPTTTDLHPNKRKRVLTTLQKNINENDCSNQIYNHTNHHRHFTSPKHHSTYRKQHRIHSPKPYFSDDGTILDSEAEDVKGSFISCSDSVSHTTGTSDHHSMKDSYLHHRGGDRQMSSPVHSETDESNVFGLDSRIHSPNSSRCHSDYINRKQKKYLSNLCTMNTTTASTLQPRDADGDSAFDALLDSDRFSANSKSTISTEPMEQCELDEDDDDDANSPCLKFTDGEDDDEWHSGIASSSPNPVHLEFDDGDDDDDDDEGCELLDSKPEPNTVTYQSDSFVEKLSNSIMESSDEEKPQDTSLRLQSSISVNNQHSLSSCSSCGTGEKKVDSSFNVSINDIDNDNHDKLNRCDSLTLSNKMSPTGGDQQLHSDEHLSIKLETTSKQPLSSAMIEEISTKVSSPNPTESKSNKAENCSPPLLQTIVVSQYSTVHSFESNNIPSLSDNHDDVDHSSTTGAISSFKPSAENVTNNDSATPYIASLNNPVDSLKTNLSCSTHSEITIVNETNPAKEITTKPSPKNDIFHQISCVPTSLIFTQSTSTVSSHDSVSFSSVCTFPKLINSPLVLDNKPVNFKAREKSPETVIQVDHAVPRQTCLSNVKPMTSMSSSMSLNSQPTEVHDITRYVQSVIERVKAERVEENQQAAAAAAHCHHSTHHPTTSTMSVPVSTLSTISMNQTPKVYNEQNILPGMASPHNRRSYSGQRRSLLVTVSTCSPSKTNTSSRSAKLVSPNAHMSGHPVATCSVDFPSVHVTNSTIPCTSGLPHPKISSDLQLPSIPGVNACAPLNLPVGQVNSTRVTRQSCGTLDSPQTSLKRSEICHNNLDTSTALPVSQASRRQRRSESKTISNTVPVLKDNTVFSFATPAVLTSSTVVNPTLIPVSCAPSTLSTKSTEAIIPSHSVITTSCSQVAHSGAASSSADCVQKMKSCNIHTSIDPYEPNFDEESPVGFNPSQLHHHRSSPSLCPSPNSIHQTRKTPCTTAENMTTTNSQSLPSTTVVVASSSSPINSSPGLVILDTKSIRNPEIISCITTASLSAPESSVLNVPPATFCVTSSQSVDTVDEVISDVCAGHFDVQSYLKNWSCNTVSSPVTTTVGTTISTSNIQSSKISVNNPLPHESISLPSILANIPTCTPTITITTATITTTFPTISIATNPSVQTVNSTIVTNISNTQTGIPFSLPITSEPIVAAVTIPTGKTSNLGKNDSSNPINIGTGSAVLNTLLAALQLIPGSQVTVTGPAAAAGVVGNNNSRTISAATITLPVNAAQQAAANIKAAVLSVTNPNNNQGKAANIKWNQQDSLNINKNTTESTHNETKVSHGIFTPPVCVTSANLTNTTHNRLTTATHQLNTTSVVSTCSVAQLPFNNIYVNSNINNTSYQHPKILQSGCTISESVTSTTNTTSQLYPLQTAMESAPMRPHLASVTTVTNSTITSNSSSIISTACDQSLNTAPVFASCGKYTNVTPTPISQHSSLVSHSQQNNNICTTKQSFVPPSTPIVTNGTSHPQITSRTVSNAPPPPTSPVILGRNSSVSPLANPVLQTLIDRLGGNVEPSVAIALFHAALNGSNMRRNLNDNTTDTQVNPYLRHVAQQFLDNRGCSGPVKPSIPISHSESQVHSASSICAKSLSPSLTMQHIPATNISYSPSPHRPPASGLPFVSPVLINPVDSDMSQVDPSSNNMISPPVVSSRLPGSDPPPVNNITTPNSDVQSWNTLGSSYPLVWQGRLSLKNMETRVALHFVQGNHNLLNACMTLLASGGGGQPQFSLITSGGPLRIVQRMRLEPAQLEGVQRKLNQEGASCACLALPAGSSPVELAQQTQILNENFIRYMQEKMAAGIINVGHPDYQQGLYVVHIFPPCDFSHAQLGLAAPDLHRRVVQANQSHLLVVITTV</sequence>
<evidence type="ECO:0000256" key="4">
    <source>
        <dbReference type="ARBA" id="ARBA00022884"/>
    </source>
</evidence>
<name>A0A3Q0KR58_SCHMA</name>
<feature type="compositionally biased region" description="Polar residues" evidence="10">
    <location>
        <begin position="1803"/>
        <end position="1812"/>
    </location>
</feature>
<evidence type="ECO:0000259" key="12">
    <source>
        <dbReference type="PROSITE" id="PS50917"/>
    </source>
</evidence>
<keyword evidence="8" id="KW-0539">Nucleus</keyword>
<dbReference type="GO" id="GO:0005634">
    <property type="term" value="C:nucleus"/>
    <property type="evidence" value="ECO:0007669"/>
    <property type="project" value="UniProtKB-SubCell"/>
</dbReference>
<feature type="region of interest" description="Disordered" evidence="10">
    <location>
        <begin position="1238"/>
        <end position="1290"/>
    </location>
</feature>
<dbReference type="InterPro" id="IPR016194">
    <property type="entry name" value="SPOC-like_C_dom_sf"/>
</dbReference>
<feature type="compositionally biased region" description="Basic and acidic residues" evidence="10">
    <location>
        <begin position="827"/>
        <end position="842"/>
    </location>
</feature>
<dbReference type="PROSITE" id="PS50102">
    <property type="entry name" value="RRM"/>
    <property type="match status" value="3"/>
</dbReference>
<feature type="compositionally biased region" description="Polar residues" evidence="10">
    <location>
        <begin position="2007"/>
        <end position="2017"/>
    </location>
</feature>
<feature type="domain" description="RRM" evidence="11">
    <location>
        <begin position="457"/>
        <end position="578"/>
    </location>
</feature>
<proteinExistence type="inferred from homology"/>
<feature type="region of interest" description="Disordered" evidence="10">
    <location>
        <begin position="1558"/>
        <end position="1618"/>
    </location>
</feature>
<feature type="region of interest" description="Disordered" evidence="10">
    <location>
        <begin position="922"/>
        <end position="947"/>
    </location>
</feature>
<feature type="region of interest" description="Disordered" evidence="10">
    <location>
        <begin position="1171"/>
        <end position="1193"/>
    </location>
</feature>
<feature type="compositionally biased region" description="Acidic residues" evidence="10">
    <location>
        <begin position="1460"/>
        <end position="1473"/>
    </location>
</feature>
<feature type="region of interest" description="Disordered" evidence="10">
    <location>
        <begin position="1436"/>
        <end position="1495"/>
    </location>
</feature>
<feature type="region of interest" description="Disordered" evidence="10">
    <location>
        <begin position="1803"/>
        <end position="1883"/>
    </location>
</feature>
<dbReference type="WBParaSite" id="Smp_159350.1">
    <property type="protein sequence ID" value="Smp_159350.1"/>
    <property type="gene ID" value="Smp_159350"/>
</dbReference>
<dbReference type="FunFam" id="2.40.290.10:FF:000002">
    <property type="entry name" value="Spen family transcriptional repressor"/>
    <property type="match status" value="1"/>
</dbReference>
<dbReference type="CDD" id="cd00590">
    <property type="entry name" value="RRM_SF"/>
    <property type="match status" value="1"/>
</dbReference>
<evidence type="ECO:0000256" key="7">
    <source>
        <dbReference type="ARBA" id="ARBA00023163"/>
    </source>
</evidence>
<comment type="similarity">
    <text evidence="2">Belongs to the RRM Spen family.</text>
</comment>
<feature type="region of interest" description="Disordered" evidence="10">
    <location>
        <begin position="2254"/>
        <end position="2273"/>
    </location>
</feature>
<feature type="region of interest" description="Disordered" evidence="10">
    <location>
        <begin position="1003"/>
        <end position="1130"/>
    </location>
</feature>
<feature type="compositionally biased region" description="Polar residues" evidence="10">
    <location>
        <begin position="360"/>
        <end position="371"/>
    </location>
</feature>
<feature type="region of interest" description="Disordered" evidence="10">
    <location>
        <begin position="2049"/>
        <end position="2076"/>
    </location>
</feature>
<evidence type="ECO:0000256" key="1">
    <source>
        <dbReference type="ARBA" id="ARBA00004123"/>
    </source>
</evidence>
<feature type="region of interest" description="Disordered" evidence="10">
    <location>
        <begin position="1512"/>
        <end position="1542"/>
    </location>
</feature>
<feature type="compositionally biased region" description="Polar residues" evidence="10">
    <location>
        <begin position="735"/>
        <end position="746"/>
    </location>
</feature>
<protein>
    <submittedName>
        <fullName evidence="14 15">Platelet binding protein-related</fullName>
    </submittedName>
</protein>
<feature type="compositionally biased region" description="Polar residues" evidence="10">
    <location>
        <begin position="2569"/>
        <end position="2583"/>
    </location>
</feature>
<dbReference type="Proteomes" id="UP000008854">
    <property type="component" value="Unassembled WGS sequence"/>
</dbReference>
<keyword evidence="5" id="KW-0805">Transcription regulation</keyword>
<feature type="compositionally biased region" description="Low complexity" evidence="10">
    <location>
        <begin position="1033"/>
        <end position="1045"/>
    </location>
</feature>
<feature type="region of interest" description="Disordered" evidence="10">
    <location>
        <begin position="2323"/>
        <end position="2342"/>
    </location>
</feature>
<comment type="subcellular location">
    <subcellularLocation>
        <location evidence="1">Nucleus</location>
    </subcellularLocation>
</comment>
<keyword evidence="6" id="KW-0175">Coiled coil</keyword>
<feature type="compositionally biased region" description="Low complexity" evidence="10">
    <location>
        <begin position="1007"/>
        <end position="1026"/>
    </location>
</feature>
<feature type="region of interest" description="Disordered" evidence="10">
    <location>
        <begin position="1378"/>
        <end position="1415"/>
    </location>
</feature>
<evidence type="ECO:0000256" key="3">
    <source>
        <dbReference type="ARBA" id="ARBA00022553"/>
    </source>
</evidence>
<feature type="domain" description="RRM" evidence="11">
    <location>
        <begin position="375"/>
        <end position="453"/>
    </location>
</feature>
<dbReference type="InterPro" id="IPR000504">
    <property type="entry name" value="RRM_dom"/>
</dbReference>
<feature type="compositionally biased region" description="Basic and acidic residues" evidence="10">
    <location>
        <begin position="115"/>
        <end position="124"/>
    </location>
</feature>
<feature type="region of interest" description="Disordered" evidence="10">
    <location>
        <begin position="2560"/>
        <end position="2583"/>
    </location>
</feature>
<feature type="compositionally biased region" description="Low complexity" evidence="10">
    <location>
        <begin position="1474"/>
        <end position="1486"/>
    </location>
</feature>
<dbReference type="PANTHER" id="PTHR23189">
    <property type="entry name" value="RNA RECOGNITION MOTIF-CONTAINING"/>
    <property type="match status" value="1"/>
</dbReference>
<accession>A0A3Q0KR58</accession>
<dbReference type="InterPro" id="IPR012677">
    <property type="entry name" value="Nucleotide-bd_a/b_plait_sf"/>
</dbReference>
<feature type="compositionally biased region" description="Low complexity" evidence="10">
    <location>
        <begin position="1116"/>
        <end position="1130"/>
    </location>
</feature>
<dbReference type="Pfam" id="PF07744">
    <property type="entry name" value="SPOC"/>
    <property type="match status" value="1"/>
</dbReference>
<organism evidence="13 14">
    <name type="scientific">Schistosoma mansoni</name>
    <name type="common">Blood fluke</name>
    <dbReference type="NCBI Taxonomy" id="6183"/>
    <lineage>
        <taxon>Eukaryota</taxon>
        <taxon>Metazoa</taxon>
        <taxon>Spiralia</taxon>
        <taxon>Lophotrochozoa</taxon>
        <taxon>Platyhelminthes</taxon>
        <taxon>Trematoda</taxon>
        <taxon>Digenea</taxon>
        <taxon>Strigeidida</taxon>
        <taxon>Schistosomatoidea</taxon>
        <taxon>Schistosomatidae</taxon>
        <taxon>Schistosoma</taxon>
    </lineage>
</organism>
<evidence type="ECO:0000256" key="10">
    <source>
        <dbReference type="SAM" id="MobiDB-lite"/>
    </source>
</evidence>